<name>A0A9W8JG16_9AGAR</name>
<comment type="caution">
    <text evidence="2">The sequence shown here is derived from an EMBL/GenBank/DDBJ whole genome shotgun (WGS) entry which is preliminary data.</text>
</comment>
<organism evidence="2 3">
    <name type="scientific">Candolleomyces eurysporus</name>
    <dbReference type="NCBI Taxonomy" id="2828524"/>
    <lineage>
        <taxon>Eukaryota</taxon>
        <taxon>Fungi</taxon>
        <taxon>Dikarya</taxon>
        <taxon>Basidiomycota</taxon>
        <taxon>Agaricomycotina</taxon>
        <taxon>Agaricomycetes</taxon>
        <taxon>Agaricomycetidae</taxon>
        <taxon>Agaricales</taxon>
        <taxon>Agaricineae</taxon>
        <taxon>Psathyrellaceae</taxon>
        <taxon>Candolleomyces</taxon>
    </lineage>
</organism>
<dbReference type="Proteomes" id="UP001140091">
    <property type="component" value="Unassembled WGS sequence"/>
</dbReference>
<evidence type="ECO:0000313" key="2">
    <source>
        <dbReference type="EMBL" id="KAJ2930160.1"/>
    </source>
</evidence>
<sequence length="524" mass="58997">MEEGRTLHCPSLFPALVIITNGSCGALYLPIDILSPILEQLSDARDWYSCTLVNKTFNKAATPLLYRTLDSKIVRKDLVHHPASTILQRPDLAQYVRRVTESGSVHRRVMDGVGKVTQDALEVLALCTSLRSFTWTNDTMTRSFTLIPFLDVIKKLPRPLEELKIRVHNDPDQQVWDELHKISGLRKISIWCMEGPPRVLRGWSERLGPTLTHLELGRCAGVPPTILIAVLMDLPKLENLCLKGAPASAITSILAVLPNLKFLDTEYLPSVRSRGPPQSAKQPKLQNLIVRTSSADYLGPGKLWTWIHELLPGPEASLQSFSLHAFILSVMGKGRVAVPRGVMLELGRVHGTTLRQVLLGDAQLTLADIECMCEMCPQLEVLACCTVVEISKLDSVKKAIACAKNLRTLTLYIVWIPALKITESKSPFTLEVARDWMLRSEDSCLRYIAVNDLYFVGKWVLKETNEDPSIEVEPANITKTTRLKKREKKPEESRKSRREFVVTIDQPKDRWYMRFGSEFGLTKT</sequence>
<evidence type="ECO:0000313" key="3">
    <source>
        <dbReference type="Proteomes" id="UP001140091"/>
    </source>
</evidence>
<evidence type="ECO:0000259" key="1">
    <source>
        <dbReference type="Pfam" id="PF12937"/>
    </source>
</evidence>
<proteinExistence type="predicted"/>
<reference evidence="2" key="1">
    <citation type="submission" date="2022-06" db="EMBL/GenBank/DDBJ databases">
        <title>Genome Sequence of Candolleomyces eurysporus.</title>
        <authorList>
            <person name="Buettner E."/>
        </authorList>
    </citation>
    <scope>NUCLEOTIDE SEQUENCE</scope>
    <source>
        <strain evidence="2">VTCC 930004</strain>
    </source>
</reference>
<feature type="domain" description="F-box" evidence="1">
    <location>
        <begin position="28"/>
        <end position="70"/>
    </location>
</feature>
<gene>
    <name evidence="2" type="ORF">H1R20_g6943</name>
</gene>
<protein>
    <recommendedName>
        <fullName evidence="1">F-box domain-containing protein</fullName>
    </recommendedName>
</protein>
<feature type="non-terminal residue" evidence="2">
    <location>
        <position position="1"/>
    </location>
</feature>
<dbReference type="InterPro" id="IPR001810">
    <property type="entry name" value="F-box_dom"/>
</dbReference>
<dbReference type="SUPFAM" id="SSF81383">
    <property type="entry name" value="F-box domain"/>
    <property type="match status" value="1"/>
</dbReference>
<accession>A0A9W8JG16</accession>
<dbReference type="EMBL" id="JANBPK010000848">
    <property type="protein sequence ID" value="KAJ2930160.1"/>
    <property type="molecule type" value="Genomic_DNA"/>
</dbReference>
<dbReference type="Pfam" id="PF12937">
    <property type="entry name" value="F-box-like"/>
    <property type="match status" value="1"/>
</dbReference>
<dbReference type="AlphaFoldDB" id="A0A9W8JG16"/>
<dbReference type="SUPFAM" id="SSF52047">
    <property type="entry name" value="RNI-like"/>
    <property type="match status" value="1"/>
</dbReference>
<dbReference type="Gene3D" id="3.80.10.10">
    <property type="entry name" value="Ribonuclease Inhibitor"/>
    <property type="match status" value="1"/>
</dbReference>
<dbReference type="OrthoDB" id="5297217at2759"/>
<keyword evidence="3" id="KW-1185">Reference proteome</keyword>
<dbReference type="InterPro" id="IPR032675">
    <property type="entry name" value="LRR_dom_sf"/>
</dbReference>
<dbReference type="InterPro" id="IPR036047">
    <property type="entry name" value="F-box-like_dom_sf"/>
</dbReference>